<dbReference type="PANTHER" id="PTHR46696:SF1">
    <property type="entry name" value="CYTOCHROME P450 YJIB-RELATED"/>
    <property type="match status" value="1"/>
</dbReference>
<evidence type="ECO:0000256" key="4">
    <source>
        <dbReference type="ARBA" id="ARBA00023002"/>
    </source>
</evidence>
<dbReference type="FunFam" id="1.10.630.10:FF:000018">
    <property type="entry name" value="Cytochrome P450 monooxygenase"/>
    <property type="match status" value="1"/>
</dbReference>
<dbReference type="GO" id="GO:0005506">
    <property type="term" value="F:iron ion binding"/>
    <property type="evidence" value="ECO:0007669"/>
    <property type="project" value="InterPro"/>
</dbReference>
<dbReference type="CDD" id="cd11029">
    <property type="entry name" value="CYP107-like"/>
    <property type="match status" value="1"/>
</dbReference>
<dbReference type="PROSITE" id="PS00086">
    <property type="entry name" value="CYTOCHROME_P450"/>
    <property type="match status" value="1"/>
</dbReference>
<dbReference type="AlphaFoldDB" id="A0A2V4V8U3"/>
<evidence type="ECO:0000256" key="1">
    <source>
        <dbReference type="ARBA" id="ARBA00010617"/>
    </source>
</evidence>
<dbReference type="GO" id="GO:0016705">
    <property type="term" value="F:oxidoreductase activity, acting on paired donors, with incorporation or reduction of molecular oxygen"/>
    <property type="evidence" value="ECO:0007669"/>
    <property type="project" value="InterPro"/>
</dbReference>
<dbReference type="PRINTS" id="PR00359">
    <property type="entry name" value="BP450"/>
</dbReference>
<evidence type="ECO:0000256" key="7">
    <source>
        <dbReference type="RuleBase" id="RU000461"/>
    </source>
</evidence>
<organism evidence="8 9">
    <name type="scientific">Paenibacillus barcinonensis</name>
    <dbReference type="NCBI Taxonomy" id="198119"/>
    <lineage>
        <taxon>Bacteria</taxon>
        <taxon>Bacillati</taxon>
        <taxon>Bacillota</taxon>
        <taxon>Bacilli</taxon>
        <taxon>Bacillales</taxon>
        <taxon>Paenibacillaceae</taxon>
        <taxon>Paenibacillus</taxon>
    </lineage>
</organism>
<sequence>MLFTILLPFLDIYHLETRFRCLTYGIHKEQGANTTGEEIVHLNTNEIHQNDEKHESNQNNAYTNANFFTAAFTQNPYPVYEKLRKDDPVFKVMFPQGEFGWIISRYEDAVQVLKDSRFSKDMIKRYGAEHQSIFSSNMLFSDPPDHRRLRGLVQKAFTPKLVADMRSHIQSIADTLLDHLPSQETMNLIDDFAFPLPIIVISEILGVPTEDRDKFRMWSNTVIDASTAKSPELFEQHEREFTEYLTAWFAKVRKDPGQDLISQLVIAEEAGEQLTEKELLGVVSLLIIAGHETTVNLIGNGILALLEHPEQRDLLIQQPELIHQAIEEMLRYNGPVEFSTSRWASEDIEFRGQRIAKGEMVIVALDSANRDEEQFKDPKVFDITREKSAHLAFGKGIHLCLGAPLARLEGEIAVSTLLNRFPNMRLQADVDTLEWRPGMIVRGVKEIPVQLK</sequence>
<keyword evidence="3 7" id="KW-0479">Metal-binding</keyword>
<evidence type="ECO:0000313" key="9">
    <source>
        <dbReference type="Proteomes" id="UP000247790"/>
    </source>
</evidence>
<dbReference type="Proteomes" id="UP000247790">
    <property type="component" value="Unassembled WGS sequence"/>
</dbReference>
<dbReference type="InterPro" id="IPR036396">
    <property type="entry name" value="Cyt_P450_sf"/>
</dbReference>
<proteinExistence type="inferred from homology"/>
<evidence type="ECO:0000256" key="5">
    <source>
        <dbReference type="ARBA" id="ARBA00023004"/>
    </source>
</evidence>
<dbReference type="PANTHER" id="PTHR46696">
    <property type="entry name" value="P450, PUTATIVE (EUROFUNG)-RELATED"/>
    <property type="match status" value="1"/>
</dbReference>
<dbReference type="InterPro" id="IPR017972">
    <property type="entry name" value="Cyt_P450_CS"/>
</dbReference>
<keyword evidence="6 7" id="KW-0503">Monooxygenase</keyword>
<dbReference type="InterPro" id="IPR002397">
    <property type="entry name" value="Cyt_P450_B"/>
</dbReference>
<reference evidence="8 9" key="1">
    <citation type="submission" date="2018-06" db="EMBL/GenBank/DDBJ databases">
        <title>Genomic Encyclopedia of Type Strains, Phase III (KMG-III): the genomes of soil and plant-associated and newly described type strains.</title>
        <authorList>
            <person name="Whitman W."/>
        </authorList>
    </citation>
    <scope>NUCLEOTIDE SEQUENCE [LARGE SCALE GENOMIC DNA]</scope>
    <source>
        <strain evidence="8 9">CECT 7022</strain>
    </source>
</reference>
<dbReference type="Pfam" id="PF00067">
    <property type="entry name" value="p450"/>
    <property type="match status" value="2"/>
</dbReference>
<keyword evidence="5 7" id="KW-0408">Iron</keyword>
<evidence type="ECO:0000256" key="2">
    <source>
        <dbReference type="ARBA" id="ARBA00022617"/>
    </source>
</evidence>
<dbReference type="EMBL" id="QJSW01000006">
    <property type="protein sequence ID" value="PYE49081.1"/>
    <property type="molecule type" value="Genomic_DNA"/>
</dbReference>
<comment type="similarity">
    <text evidence="1 7">Belongs to the cytochrome P450 family.</text>
</comment>
<dbReference type="Gene3D" id="1.10.630.10">
    <property type="entry name" value="Cytochrome P450"/>
    <property type="match status" value="1"/>
</dbReference>
<comment type="caution">
    <text evidence="8">The sequence shown here is derived from an EMBL/GenBank/DDBJ whole genome shotgun (WGS) entry which is preliminary data.</text>
</comment>
<protein>
    <submittedName>
        <fullName evidence="8">Cytochrome P450</fullName>
    </submittedName>
</protein>
<dbReference type="SUPFAM" id="SSF48264">
    <property type="entry name" value="Cytochrome P450"/>
    <property type="match status" value="1"/>
</dbReference>
<dbReference type="GO" id="GO:0020037">
    <property type="term" value="F:heme binding"/>
    <property type="evidence" value="ECO:0007669"/>
    <property type="project" value="InterPro"/>
</dbReference>
<keyword evidence="2 7" id="KW-0349">Heme</keyword>
<accession>A0A2V4V8U3</accession>
<evidence type="ECO:0000313" key="8">
    <source>
        <dbReference type="EMBL" id="PYE49081.1"/>
    </source>
</evidence>
<dbReference type="GO" id="GO:0004497">
    <property type="term" value="F:monooxygenase activity"/>
    <property type="evidence" value="ECO:0007669"/>
    <property type="project" value="UniProtKB-KW"/>
</dbReference>
<evidence type="ECO:0000256" key="3">
    <source>
        <dbReference type="ARBA" id="ARBA00022723"/>
    </source>
</evidence>
<evidence type="ECO:0000256" key="6">
    <source>
        <dbReference type="ARBA" id="ARBA00023033"/>
    </source>
</evidence>
<name>A0A2V4V8U3_PAEBA</name>
<dbReference type="InterPro" id="IPR001128">
    <property type="entry name" value="Cyt_P450"/>
</dbReference>
<gene>
    <name evidence="8" type="ORF">DFQ00_10661</name>
</gene>
<keyword evidence="4 7" id="KW-0560">Oxidoreductase</keyword>